<evidence type="ECO:0000256" key="4">
    <source>
        <dbReference type="ARBA" id="ARBA00023136"/>
    </source>
</evidence>
<evidence type="ECO:0000256" key="6">
    <source>
        <dbReference type="SAM" id="Phobius"/>
    </source>
</evidence>
<comment type="subcellular location">
    <subcellularLocation>
        <location evidence="1">Membrane</location>
        <topology evidence="1">Multi-pass membrane protein</topology>
    </subcellularLocation>
</comment>
<feature type="transmembrane region" description="Helical" evidence="6">
    <location>
        <begin position="428"/>
        <end position="448"/>
    </location>
</feature>
<dbReference type="EMBL" id="CP017641">
    <property type="protein sequence ID" value="APZ92588.1"/>
    <property type="molecule type" value="Genomic_DNA"/>
</dbReference>
<dbReference type="GO" id="GO:0016020">
    <property type="term" value="C:membrane"/>
    <property type="evidence" value="ECO:0007669"/>
    <property type="project" value="UniProtKB-SubCell"/>
</dbReference>
<reference evidence="8 9" key="1">
    <citation type="journal article" date="2016" name="Front. Microbiol.">
        <title>Fuerstia marisgermanicae gen. nov., sp. nov., an Unusual Member of the Phylum Planctomycetes from the German Wadden Sea.</title>
        <authorList>
            <person name="Kohn T."/>
            <person name="Heuer A."/>
            <person name="Jogler M."/>
            <person name="Vollmers J."/>
            <person name="Boedeker C."/>
            <person name="Bunk B."/>
            <person name="Rast P."/>
            <person name="Borchert D."/>
            <person name="Glockner I."/>
            <person name="Freese H.M."/>
            <person name="Klenk H.P."/>
            <person name="Overmann J."/>
            <person name="Kaster A.K."/>
            <person name="Rohde M."/>
            <person name="Wiegand S."/>
            <person name="Jogler C."/>
        </authorList>
    </citation>
    <scope>NUCLEOTIDE SEQUENCE [LARGE SCALE GENOMIC DNA]</scope>
    <source>
        <strain evidence="8 9">NH11</strain>
    </source>
</reference>
<feature type="region of interest" description="Disordered" evidence="5">
    <location>
        <begin position="1"/>
        <end position="31"/>
    </location>
</feature>
<dbReference type="Proteomes" id="UP000187735">
    <property type="component" value="Chromosome"/>
</dbReference>
<feature type="transmembrane region" description="Helical" evidence="6">
    <location>
        <begin position="393"/>
        <end position="416"/>
    </location>
</feature>
<evidence type="ECO:0000259" key="7">
    <source>
        <dbReference type="PROSITE" id="PS50850"/>
    </source>
</evidence>
<feature type="transmembrane region" description="Helical" evidence="6">
    <location>
        <begin position="297"/>
        <end position="319"/>
    </location>
</feature>
<protein>
    <submittedName>
        <fullName evidence="8">Putative sulfoacetate transporter SauU</fullName>
    </submittedName>
</protein>
<dbReference type="AlphaFoldDB" id="A0A1P8WEW1"/>
<evidence type="ECO:0000256" key="1">
    <source>
        <dbReference type="ARBA" id="ARBA00004141"/>
    </source>
</evidence>
<feature type="compositionally biased region" description="Basic and acidic residues" evidence="5">
    <location>
        <begin position="1"/>
        <end position="12"/>
    </location>
</feature>
<evidence type="ECO:0000313" key="9">
    <source>
        <dbReference type="Proteomes" id="UP000187735"/>
    </source>
</evidence>
<keyword evidence="3 6" id="KW-1133">Transmembrane helix</keyword>
<feature type="domain" description="Major facilitator superfamily (MFS) profile" evidence="7">
    <location>
        <begin position="40"/>
        <end position="451"/>
    </location>
</feature>
<dbReference type="GO" id="GO:0022857">
    <property type="term" value="F:transmembrane transporter activity"/>
    <property type="evidence" value="ECO:0007669"/>
    <property type="project" value="InterPro"/>
</dbReference>
<feature type="transmembrane region" description="Helical" evidence="6">
    <location>
        <begin position="356"/>
        <end position="381"/>
    </location>
</feature>
<dbReference type="STRING" id="1891926.Fuma_02199"/>
<name>A0A1P8WEW1_9PLAN</name>
<dbReference type="PANTHER" id="PTHR11662:SF399">
    <property type="entry name" value="FI19708P1-RELATED"/>
    <property type="match status" value="1"/>
</dbReference>
<evidence type="ECO:0000256" key="3">
    <source>
        <dbReference type="ARBA" id="ARBA00022989"/>
    </source>
</evidence>
<feature type="transmembrane region" description="Helical" evidence="6">
    <location>
        <begin position="261"/>
        <end position="285"/>
    </location>
</feature>
<dbReference type="RefSeq" id="WP_077024190.1">
    <property type="nucleotide sequence ID" value="NZ_CP017641.1"/>
</dbReference>
<proteinExistence type="predicted"/>
<dbReference type="SUPFAM" id="SSF103473">
    <property type="entry name" value="MFS general substrate transporter"/>
    <property type="match status" value="1"/>
</dbReference>
<feature type="transmembrane region" description="Helical" evidence="6">
    <location>
        <begin position="111"/>
        <end position="131"/>
    </location>
</feature>
<dbReference type="CDD" id="cd17319">
    <property type="entry name" value="MFS_ExuT_GudP_like"/>
    <property type="match status" value="1"/>
</dbReference>
<dbReference type="InterPro" id="IPR036259">
    <property type="entry name" value="MFS_trans_sf"/>
</dbReference>
<evidence type="ECO:0000313" key="8">
    <source>
        <dbReference type="EMBL" id="APZ92588.1"/>
    </source>
</evidence>
<dbReference type="InterPro" id="IPR011701">
    <property type="entry name" value="MFS"/>
</dbReference>
<keyword evidence="2 6" id="KW-0812">Transmembrane</keyword>
<feature type="transmembrane region" description="Helical" evidence="6">
    <location>
        <begin position="80"/>
        <end position="99"/>
    </location>
</feature>
<dbReference type="InterPro" id="IPR020846">
    <property type="entry name" value="MFS_dom"/>
</dbReference>
<dbReference type="PROSITE" id="PS50850">
    <property type="entry name" value="MFS"/>
    <property type="match status" value="1"/>
</dbReference>
<accession>A0A1P8WEW1</accession>
<dbReference type="Gene3D" id="1.20.1250.20">
    <property type="entry name" value="MFS general substrate transporter like domains"/>
    <property type="match status" value="2"/>
</dbReference>
<keyword evidence="9" id="KW-1185">Reference proteome</keyword>
<feature type="transmembrane region" description="Helical" evidence="6">
    <location>
        <begin position="331"/>
        <end position="350"/>
    </location>
</feature>
<dbReference type="InterPro" id="IPR050382">
    <property type="entry name" value="MFS_Na/Anion_cotransporter"/>
</dbReference>
<dbReference type="PANTHER" id="PTHR11662">
    <property type="entry name" value="SOLUTE CARRIER FAMILY 17"/>
    <property type="match status" value="1"/>
</dbReference>
<organism evidence="8 9">
    <name type="scientific">Fuerstiella marisgermanici</name>
    <dbReference type="NCBI Taxonomy" id="1891926"/>
    <lineage>
        <taxon>Bacteria</taxon>
        <taxon>Pseudomonadati</taxon>
        <taxon>Planctomycetota</taxon>
        <taxon>Planctomycetia</taxon>
        <taxon>Planctomycetales</taxon>
        <taxon>Planctomycetaceae</taxon>
        <taxon>Fuerstiella</taxon>
    </lineage>
</organism>
<gene>
    <name evidence="8" type="primary">sauU_1</name>
    <name evidence="8" type="ORF">Fuma_02199</name>
</gene>
<feature type="transmembrane region" description="Helical" evidence="6">
    <location>
        <begin position="195"/>
        <end position="214"/>
    </location>
</feature>
<dbReference type="OrthoDB" id="6360at2"/>
<dbReference type="Pfam" id="PF07690">
    <property type="entry name" value="MFS_1"/>
    <property type="match status" value="1"/>
</dbReference>
<evidence type="ECO:0000256" key="2">
    <source>
        <dbReference type="ARBA" id="ARBA00022692"/>
    </source>
</evidence>
<dbReference type="KEGG" id="fmr:Fuma_02199"/>
<sequence length="453" mass="49234">MSEHESEDHSATDGRSPYEVSPELQSSTPGNRGTTVRYSIIGATTLTAVILYLDRICIAEIAKLDEFKSDLNLSDQQTGWILSAFFFSYALGQVPAGWLSDRFGARKMLPLYICIWSLCTMLTGLATGFAVLIAARLLFGIAQAGCYPTASSLIRRWTPLPTRGTASSIVSFGGRFGGAAAPLLTAWLLSDYLGWRWVLAIYGMVGFFVAAYFWKIFRETPQEHPDCDETECALIAAGDTDTEASGPPPFPPLLPLMRSRAMWLMCALQFGVNIGWVFLVTWLPTYLKDVKNVDPKIGGLMSTIVLFAGIVGMLCGGPLTDFSVRRFGLRWGRSLPLATCYGIAIAAYLSCLYLESAWAFIAAASVVAFATDMSVPGIWAYMQDVGGKNTAAVFGWGNMWGNLGAATTPQLVPIVLKYWDTNGDWHEAFLLFSAGYVVALAAALGINASRKVE</sequence>
<keyword evidence="4 6" id="KW-0472">Membrane</keyword>
<evidence type="ECO:0000256" key="5">
    <source>
        <dbReference type="SAM" id="MobiDB-lite"/>
    </source>
</evidence>